<protein>
    <submittedName>
        <fullName evidence="3">Enoyl-CoA hydratase/isomerase</fullName>
    </submittedName>
</protein>
<dbReference type="GO" id="GO:0003824">
    <property type="term" value="F:catalytic activity"/>
    <property type="evidence" value="ECO:0007669"/>
    <property type="project" value="InterPro"/>
</dbReference>
<dbReference type="InterPro" id="IPR014748">
    <property type="entry name" value="Enoyl-CoA_hydra_C"/>
</dbReference>
<dbReference type="CDD" id="cd06558">
    <property type="entry name" value="crotonase-like"/>
    <property type="match status" value="1"/>
</dbReference>
<dbReference type="InterPro" id="IPR029045">
    <property type="entry name" value="ClpP/crotonase-like_dom_sf"/>
</dbReference>
<organism evidence="3 4">
    <name type="scientific">Sulfobacillus acidophilus (strain ATCC 700253 / DSM 10332 / NAL)</name>
    <dbReference type="NCBI Taxonomy" id="679936"/>
    <lineage>
        <taxon>Bacteria</taxon>
        <taxon>Bacillati</taxon>
        <taxon>Bacillota</taxon>
        <taxon>Clostridia</taxon>
        <taxon>Eubacteriales</taxon>
        <taxon>Clostridiales Family XVII. Incertae Sedis</taxon>
        <taxon>Sulfobacillus</taxon>
    </lineage>
</organism>
<keyword evidence="4" id="KW-1185">Reference proteome</keyword>
<reference evidence="4" key="1">
    <citation type="submission" date="2011-12" db="EMBL/GenBank/DDBJ databases">
        <title>The complete genome of chromosome of Sulfobacillus acidophilus DSM 10332.</title>
        <authorList>
            <person name="Lucas S."/>
            <person name="Han J."/>
            <person name="Lapidus A."/>
            <person name="Bruce D."/>
            <person name="Goodwin L."/>
            <person name="Pitluck S."/>
            <person name="Peters L."/>
            <person name="Kyrpides N."/>
            <person name="Mavromatis K."/>
            <person name="Ivanova N."/>
            <person name="Mikhailova N."/>
            <person name="Chertkov O."/>
            <person name="Saunders E."/>
            <person name="Detter J.C."/>
            <person name="Tapia R."/>
            <person name="Han C."/>
            <person name="Land M."/>
            <person name="Hauser L."/>
            <person name="Markowitz V."/>
            <person name="Cheng J.-F."/>
            <person name="Hugenholtz P."/>
            <person name="Woyke T."/>
            <person name="Wu D."/>
            <person name="Pukall R."/>
            <person name="Gehrich-Schroeter G."/>
            <person name="Schneider S."/>
            <person name="Klenk H.-P."/>
            <person name="Eisen J.A."/>
        </authorList>
    </citation>
    <scope>NUCLEOTIDE SEQUENCE [LARGE SCALE GENOMIC DNA]</scope>
    <source>
        <strain evidence="4">ATCC 700253 / DSM 10332 / NAL</strain>
    </source>
</reference>
<dbReference type="Pfam" id="PF00378">
    <property type="entry name" value="ECH_1"/>
    <property type="match status" value="1"/>
</dbReference>
<dbReference type="PROSITE" id="PS00166">
    <property type="entry name" value="ENOYL_COA_HYDRATASE"/>
    <property type="match status" value="1"/>
</dbReference>
<dbReference type="InterPro" id="IPR018376">
    <property type="entry name" value="Enoyl-CoA_hyd/isom_CS"/>
</dbReference>
<dbReference type="InterPro" id="IPR001753">
    <property type="entry name" value="Enoyl-CoA_hydra/iso"/>
</dbReference>
<dbReference type="SUPFAM" id="SSF52096">
    <property type="entry name" value="ClpP/crotonase"/>
    <property type="match status" value="1"/>
</dbReference>
<dbReference type="KEGG" id="sap:Sulac_1809"/>
<dbReference type="STRING" id="679936.Sulac_1809"/>
<evidence type="ECO:0000256" key="1">
    <source>
        <dbReference type="ARBA" id="ARBA00005254"/>
    </source>
</evidence>
<comment type="similarity">
    <text evidence="1 2">Belongs to the enoyl-CoA hydratase/isomerase family.</text>
</comment>
<reference evidence="3 4" key="2">
    <citation type="journal article" date="2012" name="Stand. Genomic Sci.">
        <title>Complete genome sequence of the moderately thermophilic mineral-sulfide-oxidizing firmicute Sulfobacillus acidophilus type strain (NAL(T)).</title>
        <authorList>
            <person name="Anderson I."/>
            <person name="Chertkov O."/>
            <person name="Chen A."/>
            <person name="Saunders E."/>
            <person name="Lapidus A."/>
            <person name="Nolan M."/>
            <person name="Lucas S."/>
            <person name="Hammon N."/>
            <person name="Deshpande S."/>
            <person name="Cheng J.F."/>
            <person name="Han C."/>
            <person name="Tapia R."/>
            <person name="Goodwin L.A."/>
            <person name="Pitluck S."/>
            <person name="Liolios K."/>
            <person name="Pagani I."/>
            <person name="Ivanova N."/>
            <person name="Mikhailova N."/>
            <person name="Pati A."/>
            <person name="Palaniappan K."/>
            <person name="Land M."/>
            <person name="Pan C."/>
            <person name="Rohde M."/>
            <person name="Pukall R."/>
            <person name="Goker M."/>
            <person name="Detter J.C."/>
            <person name="Woyke T."/>
            <person name="Bristow J."/>
            <person name="Eisen J.A."/>
            <person name="Markowitz V."/>
            <person name="Hugenholtz P."/>
            <person name="Kyrpides N.C."/>
            <person name="Klenk H.P."/>
            <person name="Mavromatis K."/>
        </authorList>
    </citation>
    <scope>NUCLEOTIDE SEQUENCE [LARGE SCALE GENOMIC DNA]</scope>
    <source>
        <strain evidence="4">ATCC 700253 / DSM 10332 / NAL</strain>
    </source>
</reference>
<dbReference type="Gene3D" id="3.90.226.10">
    <property type="entry name" value="2-enoyl-CoA Hydratase, Chain A, domain 1"/>
    <property type="match status" value="1"/>
</dbReference>
<name>G8U053_SULAD</name>
<dbReference type="PANTHER" id="PTHR43459:SF1">
    <property type="entry name" value="EG:BACN32G11.4 PROTEIN"/>
    <property type="match status" value="1"/>
</dbReference>
<dbReference type="EMBL" id="CP003179">
    <property type="protein sequence ID" value="AEW05302.1"/>
    <property type="molecule type" value="Genomic_DNA"/>
</dbReference>
<dbReference type="Gene3D" id="1.10.12.10">
    <property type="entry name" value="Lyase 2-enoyl-coa Hydratase, Chain A, domain 2"/>
    <property type="match status" value="1"/>
</dbReference>
<dbReference type="HOGENOM" id="CLU_009834_7_2_9"/>
<evidence type="ECO:0000313" key="4">
    <source>
        <dbReference type="Proteomes" id="UP000005439"/>
    </source>
</evidence>
<sequence length="264" mass="28629">MSSPTIVVERQEARATITLNRPEALNALNTPLREGLLSALNQVAQDPGIRVVVLAGAGRAFSVGQDLRELETYYETHGPALGQLVEQEYLPIAQRLRTMPQPTIAVLDGPAVGGGLALALATDFRVISARAQLNPAFIHVGLAPDTGASYLLVHSLGLLPAISLAMTGRVLNADDLVRYGLASRINQSPEALQQELDELANKLAAGPTRAYHLIRQLMDQAASRPWEQVLQLERDVQDALAHTQDHGEAVDAFLHKRQPRFHGE</sequence>
<evidence type="ECO:0000256" key="2">
    <source>
        <dbReference type="RuleBase" id="RU003707"/>
    </source>
</evidence>
<dbReference type="Proteomes" id="UP000005439">
    <property type="component" value="Chromosome"/>
</dbReference>
<proteinExistence type="inferred from homology"/>
<gene>
    <name evidence="3" type="ordered locus">Sulac_1809</name>
</gene>
<dbReference type="AlphaFoldDB" id="G8U053"/>
<dbReference type="PANTHER" id="PTHR43459">
    <property type="entry name" value="ENOYL-COA HYDRATASE"/>
    <property type="match status" value="1"/>
</dbReference>
<evidence type="ECO:0000313" key="3">
    <source>
        <dbReference type="EMBL" id="AEW05302.1"/>
    </source>
</evidence>
<dbReference type="PATRIC" id="fig|679936.5.peg.1874"/>
<accession>G8U053</accession>